<keyword evidence="2" id="KW-0805">Transcription regulation</keyword>
<organism evidence="7 8">
    <name type="scientific">Halorubellus litoreus</name>
    <dbReference type="NCBI Taxonomy" id="755308"/>
    <lineage>
        <taxon>Archaea</taxon>
        <taxon>Methanobacteriati</taxon>
        <taxon>Methanobacteriota</taxon>
        <taxon>Stenosarchaea group</taxon>
        <taxon>Halobacteria</taxon>
        <taxon>Halobacteriales</taxon>
        <taxon>Halorubellaceae</taxon>
        <taxon>Halorubellus</taxon>
    </lineage>
</organism>
<name>A0ABD5V8H0_9EURY</name>
<dbReference type="InterPro" id="IPR039538">
    <property type="entry name" value="BetI_C"/>
</dbReference>
<evidence type="ECO:0000256" key="3">
    <source>
        <dbReference type="ARBA" id="ARBA00023125"/>
    </source>
</evidence>
<dbReference type="EMBL" id="JBHSXN010000001">
    <property type="protein sequence ID" value="MFC6951854.1"/>
    <property type="molecule type" value="Genomic_DNA"/>
</dbReference>
<evidence type="ECO:0000256" key="4">
    <source>
        <dbReference type="ARBA" id="ARBA00023163"/>
    </source>
</evidence>
<evidence type="ECO:0000256" key="5">
    <source>
        <dbReference type="PROSITE-ProRule" id="PRU00335"/>
    </source>
</evidence>
<sequence length="203" mass="23130">MSERYADEESPEAIEQIMRGTFEALCERGYADLRMVDIADRTDLSKSTLHYHFDSKHDLLVAFLEFLYDDFESELASIAGDDPGERLREVVRTVYHDDDDGREELRVAILEIESQAPYDEAFQASLRRFDRLLHDVVRSNVEEGKETGRFRRDVDADAVATFVATALTGAHNRRVSLGVDTSDVETMLLDYLDERLLEGDSDG</sequence>
<keyword evidence="1" id="KW-0678">Repressor</keyword>
<dbReference type="Pfam" id="PF13977">
    <property type="entry name" value="TetR_C_6"/>
    <property type="match status" value="1"/>
</dbReference>
<proteinExistence type="predicted"/>
<comment type="caution">
    <text evidence="7">The sequence shown here is derived from an EMBL/GenBank/DDBJ whole genome shotgun (WGS) entry which is preliminary data.</text>
</comment>
<dbReference type="RefSeq" id="WP_336348862.1">
    <property type="nucleotide sequence ID" value="NZ_JAZAQL010000001.1"/>
</dbReference>
<evidence type="ECO:0000256" key="1">
    <source>
        <dbReference type="ARBA" id="ARBA00022491"/>
    </source>
</evidence>
<dbReference type="Gene3D" id="1.10.357.10">
    <property type="entry name" value="Tetracycline Repressor, domain 2"/>
    <property type="match status" value="1"/>
</dbReference>
<feature type="domain" description="HTH tetR-type" evidence="6">
    <location>
        <begin position="11"/>
        <end position="71"/>
    </location>
</feature>
<accession>A0ABD5V8H0</accession>
<evidence type="ECO:0000313" key="7">
    <source>
        <dbReference type="EMBL" id="MFC6951854.1"/>
    </source>
</evidence>
<dbReference type="GO" id="GO:0003677">
    <property type="term" value="F:DNA binding"/>
    <property type="evidence" value="ECO:0007669"/>
    <property type="project" value="UniProtKB-UniRule"/>
</dbReference>
<dbReference type="InterPro" id="IPR050109">
    <property type="entry name" value="HTH-type_TetR-like_transc_reg"/>
</dbReference>
<dbReference type="AlphaFoldDB" id="A0ABD5V8H0"/>
<dbReference type="InterPro" id="IPR001647">
    <property type="entry name" value="HTH_TetR"/>
</dbReference>
<keyword evidence="3 5" id="KW-0238">DNA-binding</keyword>
<evidence type="ECO:0000313" key="8">
    <source>
        <dbReference type="Proteomes" id="UP001596395"/>
    </source>
</evidence>
<dbReference type="PRINTS" id="PR00455">
    <property type="entry name" value="HTHTETR"/>
</dbReference>
<dbReference type="PROSITE" id="PS50977">
    <property type="entry name" value="HTH_TETR_2"/>
    <property type="match status" value="1"/>
</dbReference>
<gene>
    <name evidence="7" type="ORF">ACFQGB_03170</name>
</gene>
<keyword evidence="8" id="KW-1185">Reference proteome</keyword>
<evidence type="ECO:0000256" key="2">
    <source>
        <dbReference type="ARBA" id="ARBA00023015"/>
    </source>
</evidence>
<dbReference type="Pfam" id="PF00440">
    <property type="entry name" value="TetR_N"/>
    <property type="match status" value="1"/>
</dbReference>
<reference evidence="7 8" key="1">
    <citation type="journal article" date="2019" name="Int. J. Syst. Evol. Microbiol.">
        <title>The Global Catalogue of Microorganisms (GCM) 10K type strain sequencing project: providing services to taxonomists for standard genome sequencing and annotation.</title>
        <authorList>
            <consortium name="The Broad Institute Genomics Platform"/>
            <consortium name="The Broad Institute Genome Sequencing Center for Infectious Disease"/>
            <person name="Wu L."/>
            <person name="Ma J."/>
        </authorList>
    </citation>
    <scope>NUCLEOTIDE SEQUENCE [LARGE SCALE GENOMIC DNA]</scope>
    <source>
        <strain evidence="7 8">GX26</strain>
    </source>
</reference>
<dbReference type="PANTHER" id="PTHR30055">
    <property type="entry name" value="HTH-TYPE TRANSCRIPTIONAL REGULATOR RUTR"/>
    <property type="match status" value="1"/>
</dbReference>
<dbReference type="InterPro" id="IPR009057">
    <property type="entry name" value="Homeodomain-like_sf"/>
</dbReference>
<protein>
    <submittedName>
        <fullName evidence="7">TetR/AcrR family transcriptional regulator</fullName>
    </submittedName>
</protein>
<dbReference type="SUPFAM" id="SSF48498">
    <property type="entry name" value="Tetracyclin repressor-like, C-terminal domain"/>
    <property type="match status" value="1"/>
</dbReference>
<keyword evidence="4" id="KW-0804">Transcription</keyword>
<dbReference type="Proteomes" id="UP001596395">
    <property type="component" value="Unassembled WGS sequence"/>
</dbReference>
<feature type="DNA-binding region" description="H-T-H motif" evidence="5">
    <location>
        <begin position="34"/>
        <end position="53"/>
    </location>
</feature>
<evidence type="ECO:0000259" key="6">
    <source>
        <dbReference type="PROSITE" id="PS50977"/>
    </source>
</evidence>
<dbReference type="InterPro" id="IPR036271">
    <property type="entry name" value="Tet_transcr_reg_TetR-rel_C_sf"/>
</dbReference>
<dbReference type="SUPFAM" id="SSF46689">
    <property type="entry name" value="Homeodomain-like"/>
    <property type="match status" value="1"/>
</dbReference>
<dbReference type="PANTHER" id="PTHR30055:SF234">
    <property type="entry name" value="HTH-TYPE TRANSCRIPTIONAL REGULATOR BETI"/>
    <property type="match status" value="1"/>
</dbReference>